<dbReference type="EMBL" id="CP004150">
    <property type="protein sequence ID" value="AHH03915.1"/>
    <property type="molecule type" value="Genomic_DNA"/>
</dbReference>
<proteinExistence type="predicted"/>
<reference evidence="1" key="1">
    <citation type="submission" date="2013-02" db="EMBL/GenBank/DDBJ databases">
        <title>Comparative genomics of Borrelia species.</title>
        <authorList>
            <person name="Schwan T.G."/>
            <person name="Raffel S.J."/>
            <person name="Porcella S.F."/>
        </authorList>
    </citation>
    <scope>NUCLEOTIDE SEQUENCE</scope>
    <source>
        <strain evidence="1">YOR</strain>
        <plasmid evidence="1">unnamed</plasmid>
    </source>
</reference>
<keyword evidence="1" id="KW-0614">Plasmid</keyword>
<organism evidence="1">
    <name type="scientific">Borrelia nietonii YOR</name>
    <dbReference type="NCBI Taxonomy" id="1293576"/>
    <lineage>
        <taxon>Bacteria</taxon>
        <taxon>Pseudomonadati</taxon>
        <taxon>Spirochaetota</taxon>
        <taxon>Spirochaetia</taxon>
        <taxon>Spirochaetales</taxon>
        <taxon>Borreliaceae</taxon>
        <taxon>Borrelia</taxon>
        <taxon>Borrelia nietonii</taxon>
    </lineage>
</organism>
<dbReference type="AlphaFoldDB" id="W5SAF4"/>
<accession>W5SAF4</accession>
<dbReference type="HOGENOM" id="CLU_3248071_0_0_12"/>
<evidence type="ECO:0000313" key="1">
    <source>
        <dbReference type="EMBL" id="AHH03915.1"/>
    </source>
</evidence>
<name>W5SAF4_9SPIR</name>
<sequence length="42" mass="5167">MLTFVIDYAFFYYHILRVCKYKDYCSKLFLKGVKELCYNNVN</sequence>
<geneLocation type="plasmid" evidence="1">
    <name>unnamed</name>
</geneLocation>
<gene>
    <name evidence="1" type="ORF">BHY_0964</name>
</gene>
<protein>
    <submittedName>
        <fullName evidence="1">Uncharacterized protein</fullName>
    </submittedName>
</protein>